<reference evidence="3 4" key="1">
    <citation type="submission" date="2021-06" db="EMBL/GenBank/DDBJ databases">
        <title>Caerostris extrusa draft genome.</title>
        <authorList>
            <person name="Kono N."/>
            <person name="Arakawa K."/>
        </authorList>
    </citation>
    <scope>NUCLEOTIDE SEQUENCE [LARGE SCALE GENOMIC DNA]</scope>
</reference>
<evidence type="ECO:0000259" key="2">
    <source>
        <dbReference type="Pfam" id="PF19725"/>
    </source>
</evidence>
<dbReference type="EMBL" id="BPLR01018125">
    <property type="protein sequence ID" value="GIY97170.1"/>
    <property type="molecule type" value="Genomic_DNA"/>
</dbReference>
<feature type="region of interest" description="Disordered" evidence="1">
    <location>
        <begin position="418"/>
        <end position="462"/>
    </location>
</feature>
<name>A0AAV4XTB9_CAEEX</name>
<keyword evidence="3" id="KW-0240">DNA-directed RNA polymerase</keyword>
<dbReference type="PANTHER" id="PTHR12069:SF0">
    <property type="entry name" value="DNA-DIRECTED RNA POLYMERASE III SUBUNIT RPC5"/>
    <property type="match status" value="1"/>
</dbReference>
<dbReference type="Pfam" id="PF19725">
    <property type="entry name" value="RPC5_C"/>
    <property type="match status" value="1"/>
</dbReference>
<comment type="caution">
    <text evidence="3">The sequence shown here is derived from an EMBL/GenBank/DDBJ whole genome shotgun (WGS) entry which is preliminary data.</text>
</comment>
<evidence type="ECO:0000313" key="3">
    <source>
        <dbReference type="EMBL" id="GIY97170.1"/>
    </source>
</evidence>
<dbReference type="Proteomes" id="UP001054945">
    <property type="component" value="Unassembled WGS sequence"/>
</dbReference>
<sequence>MYTETIEDENSSDDEDVVYETDVYLSKALNENLHVLHYPMKTKSSDSEDHLDCLSARMKLKQQKNKHKLLKCRNNMILIKENYFQIELEFGIDIDAHHYDRSRGEQFAYNVDGQSSSKERYFDGVLMDKILIQGTKVERPDEYAVGFMREGKLHITPVNSVIEMCPGFVHMDKIVSASKKALNLDENEGENDEAVAVTVRFEGPNAERDRQIREKSYNFFQQKNSCEPWINLTYHKLESVESKSERERLLCSEVESDITPVIFSKEDYLKGLVPEYLRLSGCQTANDVSETAVLQDKPLSDQIKQLMLKAQLLTFSLLIEKLPHNFDSSMSVVRLLQQVCVLVQGCWAVKSDLLYGENVSPYTGINAQQLKNARDYILWLFRKSRFVKCSEILPVTRIIYEDFEAIITPLANKTKKVSETEAGESSKASCSVPSRPRQKRHSHSSISEGDESGTDSGTFGGKVKSKRAYVSKKRLVTSPTKHGGKSKPFPMATLDISPTFFENPLPENVKSEFRDFVGDAVCQQFCMTYSELKELVLESHLSSVTNRGDFESLLDEALNSYGAQKLKNKWPQNTVPENLYAFTKFGNRLDRYRDALLDLFSTTARTRSNLFVKKVEDELRERVSEADCRQIFEVKYFNSFDRNAKLFL</sequence>
<keyword evidence="3" id="KW-0804">Transcription</keyword>
<dbReference type="InterPro" id="IPR045576">
    <property type="entry name" value="RPC5_C"/>
</dbReference>
<dbReference type="GO" id="GO:0005666">
    <property type="term" value="C:RNA polymerase III complex"/>
    <property type="evidence" value="ECO:0007669"/>
    <property type="project" value="TreeGrafter"/>
</dbReference>
<organism evidence="3 4">
    <name type="scientific">Caerostris extrusa</name>
    <name type="common">Bark spider</name>
    <name type="synonym">Caerostris bankana</name>
    <dbReference type="NCBI Taxonomy" id="172846"/>
    <lineage>
        <taxon>Eukaryota</taxon>
        <taxon>Metazoa</taxon>
        <taxon>Ecdysozoa</taxon>
        <taxon>Arthropoda</taxon>
        <taxon>Chelicerata</taxon>
        <taxon>Arachnida</taxon>
        <taxon>Araneae</taxon>
        <taxon>Araneomorphae</taxon>
        <taxon>Entelegynae</taxon>
        <taxon>Araneoidea</taxon>
        <taxon>Araneidae</taxon>
        <taxon>Caerostris</taxon>
    </lineage>
</organism>
<protein>
    <submittedName>
        <fullName evidence="3">DNA-directed RNA polymerase III subunit RPC5</fullName>
    </submittedName>
</protein>
<proteinExistence type="predicted"/>
<dbReference type="GO" id="GO:0042797">
    <property type="term" value="P:tRNA transcription by RNA polymerase III"/>
    <property type="evidence" value="ECO:0007669"/>
    <property type="project" value="TreeGrafter"/>
</dbReference>
<evidence type="ECO:0000313" key="4">
    <source>
        <dbReference type="Proteomes" id="UP001054945"/>
    </source>
</evidence>
<dbReference type="Pfam" id="PF04801">
    <property type="entry name" value="RPC5"/>
    <property type="match status" value="1"/>
</dbReference>
<dbReference type="AlphaFoldDB" id="A0AAV4XTB9"/>
<evidence type="ECO:0000256" key="1">
    <source>
        <dbReference type="SAM" id="MobiDB-lite"/>
    </source>
</evidence>
<feature type="domain" description="DNA-directed RNA polymerase III subunit RPC5 C-terminal" evidence="2">
    <location>
        <begin position="507"/>
        <end position="633"/>
    </location>
</feature>
<gene>
    <name evidence="3" type="primary">X975_02031</name>
    <name evidence="3" type="ORF">CEXT_576821</name>
</gene>
<dbReference type="InterPro" id="IPR006886">
    <property type="entry name" value="RNA_pol_III_Rpc5"/>
</dbReference>
<dbReference type="PANTHER" id="PTHR12069">
    <property type="entry name" value="DNA-DIRECTED RNA POLYMERASES III 80 KDA POLYPEPTIDE RNA POLYMERASE III SUBUNIT 5"/>
    <property type="match status" value="1"/>
</dbReference>
<keyword evidence="4" id="KW-1185">Reference proteome</keyword>
<accession>A0AAV4XTB9</accession>